<evidence type="ECO:0000256" key="1">
    <source>
        <dbReference type="SAM" id="MobiDB-lite"/>
    </source>
</evidence>
<reference evidence="2" key="1">
    <citation type="journal article" date="2021" name="Microorganisms">
        <title>Acidisoma silvae sp. nov. and Acidisomacellulosilytica sp. nov., Two Acidophilic Bacteria Isolated from Decaying Wood, Hydrolyzing Cellulose and Producing Poly-3-hydroxybutyrate.</title>
        <authorList>
            <person name="Mieszkin S."/>
            <person name="Pouder E."/>
            <person name="Uroz S."/>
            <person name="Simon-Colin C."/>
            <person name="Alain K."/>
        </authorList>
    </citation>
    <scope>NUCLEOTIDE SEQUENCE</scope>
    <source>
        <strain evidence="2">HW T2.11</strain>
    </source>
</reference>
<organism evidence="2 3">
    <name type="scientific">Acidisoma silvae</name>
    <dbReference type="NCBI Taxonomy" id="2802396"/>
    <lineage>
        <taxon>Bacteria</taxon>
        <taxon>Pseudomonadati</taxon>
        <taxon>Pseudomonadota</taxon>
        <taxon>Alphaproteobacteria</taxon>
        <taxon>Acetobacterales</taxon>
        <taxon>Acidocellaceae</taxon>
        <taxon>Acidisoma</taxon>
    </lineage>
</organism>
<name>A0A963YPZ6_9PROT</name>
<dbReference type="Pfam" id="PF06299">
    <property type="entry name" value="DUF1045"/>
    <property type="match status" value="1"/>
</dbReference>
<gene>
    <name evidence="2" type="ORF">ASILVAE211_06095</name>
</gene>
<accession>A0A963YPZ6</accession>
<dbReference type="AlphaFoldDB" id="A0A963YPZ6"/>
<protein>
    <submittedName>
        <fullName evidence="2">DUF1045 domain-containing protein</fullName>
    </submittedName>
</protein>
<dbReference type="InterPro" id="IPR009389">
    <property type="entry name" value="DUF1045"/>
</dbReference>
<dbReference type="EMBL" id="JAESVB010000002">
    <property type="protein sequence ID" value="MCB8874747.1"/>
    <property type="molecule type" value="Genomic_DNA"/>
</dbReference>
<proteinExistence type="predicted"/>
<evidence type="ECO:0000313" key="2">
    <source>
        <dbReference type="EMBL" id="MCB8874747.1"/>
    </source>
</evidence>
<dbReference type="PIRSF" id="PIRSF033328">
    <property type="entry name" value="Phest_Mll4975"/>
    <property type="match status" value="1"/>
</dbReference>
<comment type="caution">
    <text evidence="2">The sequence shown here is derived from an EMBL/GenBank/DDBJ whole genome shotgun (WGS) entry which is preliminary data.</text>
</comment>
<dbReference type="RefSeq" id="WP_227320410.1">
    <property type="nucleotide sequence ID" value="NZ_JAESVB010000002.1"/>
</dbReference>
<keyword evidence="3" id="KW-1185">Reference proteome</keyword>
<dbReference type="Gene3D" id="3.90.1140.10">
    <property type="entry name" value="Cyclic phosphodiesterase"/>
    <property type="match status" value="1"/>
</dbReference>
<reference evidence="2" key="2">
    <citation type="submission" date="2021-01" db="EMBL/GenBank/DDBJ databases">
        <authorList>
            <person name="Mieszkin S."/>
            <person name="Pouder E."/>
            <person name="Alain K."/>
        </authorList>
    </citation>
    <scope>NUCLEOTIDE SEQUENCE</scope>
    <source>
        <strain evidence="2">HW T2.11</strain>
    </source>
</reference>
<dbReference type="Proteomes" id="UP000708298">
    <property type="component" value="Unassembled WGS sequence"/>
</dbReference>
<evidence type="ECO:0000313" key="3">
    <source>
        <dbReference type="Proteomes" id="UP000708298"/>
    </source>
</evidence>
<sequence length="229" mass="24975">MSSAAGFRVAVYYAPAKDDPLWTAGCQWLGRDPESGEEFQPSEAVTDPDLTRDPSGYGFHGTLKPPMRLADGVSYEAFLEAVQALAQGLRPFAMPRLSVQNLHGFLAVREAEPSPDLQALADVTVASLDDCRARPSEAELARRRKAGLSAPEEAMLARWGYPYVFQLWRFHLTLTRRLDAAEMARLLPAAEAFFASSLTQPRVCDSLAVYTQAESGAPFTLTARVPLGG</sequence>
<feature type="region of interest" description="Disordered" evidence="1">
    <location>
        <begin position="32"/>
        <end position="53"/>
    </location>
</feature>